<dbReference type="Pfam" id="PF04313">
    <property type="entry name" value="HSDR_N"/>
    <property type="match status" value="1"/>
</dbReference>
<dbReference type="PROSITE" id="PS00092">
    <property type="entry name" value="N6_MTASE"/>
    <property type="match status" value="1"/>
</dbReference>
<evidence type="ECO:0000256" key="7">
    <source>
        <dbReference type="ARBA" id="ARBA00047942"/>
    </source>
</evidence>
<accession>A0A6J6UV26</accession>
<gene>
    <name evidence="11" type="ORF">UFOPK2850_01308</name>
    <name evidence="12" type="ORF">UFOPK4404_01390</name>
</gene>
<dbReference type="Gene3D" id="3.40.50.150">
    <property type="entry name" value="Vaccinia Virus protein VP39"/>
    <property type="match status" value="1"/>
</dbReference>
<dbReference type="InterPro" id="IPR011639">
    <property type="entry name" value="MethylTrfase_TaqI-like_dom"/>
</dbReference>
<comment type="catalytic activity">
    <reaction evidence="7">
        <text>a 2'-deoxyadenosine in DNA + S-adenosyl-L-methionine = an N(6)-methyl-2'-deoxyadenosine in DNA + S-adenosyl-L-homocysteine + H(+)</text>
        <dbReference type="Rhea" id="RHEA:15197"/>
        <dbReference type="Rhea" id="RHEA-COMP:12418"/>
        <dbReference type="Rhea" id="RHEA-COMP:12419"/>
        <dbReference type="ChEBI" id="CHEBI:15378"/>
        <dbReference type="ChEBI" id="CHEBI:57856"/>
        <dbReference type="ChEBI" id="CHEBI:59789"/>
        <dbReference type="ChEBI" id="CHEBI:90615"/>
        <dbReference type="ChEBI" id="CHEBI:90616"/>
        <dbReference type="EC" id="2.1.1.72"/>
    </reaction>
</comment>
<feature type="domain" description="TaqI-like C-terminal specificity" evidence="10">
    <location>
        <begin position="812"/>
        <end position="915"/>
    </location>
</feature>
<dbReference type="InterPro" id="IPR029063">
    <property type="entry name" value="SAM-dependent_MTases_sf"/>
</dbReference>
<evidence type="ECO:0000256" key="1">
    <source>
        <dbReference type="ARBA" id="ARBA00011900"/>
    </source>
</evidence>
<dbReference type="GO" id="GO:0005524">
    <property type="term" value="F:ATP binding"/>
    <property type="evidence" value="ECO:0007669"/>
    <property type="project" value="UniProtKB-KW"/>
</dbReference>
<dbReference type="InterPro" id="IPR025931">
    <property type="entry name" value="TaqI_C"/>
</dbReference>
<evidence type="ECO:0000313" key="11">
    <source>
        <dbReference type="EMBL" id="CAB4763336.1"/>
    </source>
</evidence>
<keyword evidence="6" id="KW-0238">DNA-binding</keyword>
<dbReference type="AlphaFoldDB" id="A0A6J6UV26"/>
<dbReference type="PANTHER" id="PTHR33841:SF1">
    <property type="entry name" value="DNA METHYLTRANSFERASE A"/>
    <property type="match status" value="1"/>
</dbReference>
<dbReference type="PANTHER" id="PTHR33841">
    <property type="entry name" value="DNA METHYLTRANSFERASE YEEA-RELATED"/>
    <property type="match status" value="1"/>
</dbReference>
<reference evidence="11" key="1">
    <citation type="submission" date="2020-05" db="EMBL/GenBank/DDBJ databases">
        <authorList>
            <person name="Chiriac C."/>
            <person name="Salcher M."/>
            <person name="Ghai R."/>
            <person name="Kavagutti S V."/>
        </authorList>
    </citation>
    <scope>NUCLEOTIDE SEQUENCE</scope>
</reference>
<keyword evidence="3" id="KW-0808">Transferase</keyword>
<dbReference type="PRINTS" id="PR00507">
    <property type="entry name" value="N12N6MTFRASE"/>
</dbReference>
<dbReference type="EC" id="2.1.1.72" evidence="1"/>
<dbReference type="EMBL" id="CAEZZH010000025">
    <property type="protein sequence ID" value="CAB4763336.1"/>
    <property type="molecule type" value="Genomic_DNA"/>
</dbReference>
<dbReference type="Pfam" id="PF07669">
    <property type="entry name" value="Eco57I"/>
    <property type="match status" value="1"/>
</dbReference>
<keyword evidence="2" id="KW-0489">Methyltransferase</keyword>
<dbReference type="InterPro" id="IPR002052">
    <property type="entry name" value="DNA_methylase_N6_adenine_CS"/>
</dbReference>
<organism evidence="11">
    <name type="scientific">freshwater metagenome</name>
    <dbReference type="NCBI Taxonomy" id="449393"/>
    <lineage>
        <taxon>unclassified sequences</taxon>
        <taxon>metagenomes</taxon>
        <taxon>ecological metagenomes</taxon>
    </lineage>
</organism>
<evidence type="ECO:0000256" key="6">
    <source>
        <dbReference type="ARBA" id="ARBA00023125"/>
    </source>
</evidence>
<evidence type="ECO:0000259" key="8">
    <source>
        <dbReference type="Pfam" id="PF04313"/>
    </source>
</evidence>
<keyword evidence="5" id="KW-0680">Restriction system</keyword>
<sequence>MGLPLFGDARSKELAQLVSNFENNLEAIRKDQVEASTRVDYINPLLELLGWDVKNVLGKPQSKREVIYEPQQIVGGHNLAPDYCLTIEGKRKIYIEAKRVSENILTNRNHAYQLKRYSWNAGLPFGILTDFEEVAIYDCRFIPMPEDSAEVGRVGYFKFSELLTNWKVLGSVFSREAVANGSLEAIVQSDKLEKGTKTIDSSFLDFMKNWRKVVAQSIASCNPSFDETVIDFEAQALLNKIIFLRILEDRGLEASDSLRQLIEPPDKFLNSLTEYFKRANDRYNSGLFSGNGIGSERLHDVMHLDLSVEAEKLSGFITNLYYPNPYEFSVMPPDILGQIYELMLAEDVTIANLGTREIEVSLKPEIKKRGGVFYTPVPIVEYIIEETVGPLILDKTPATVKKIRIVDPACGSGSFLVSAYQYLIDFITDYYLANNKKKLIKTSDGSYKLSLAERREILENCIFGVDIDAQAVEVSKLSLLLKLVEEEEQFQFDFGHLLPNLDRNLKSGNSLVDEDFPQQMFDYEFDAQFNPFSWKKAFPDVFKDGGFDAVIGNPPYLNIDAIWGTKDPRLSYIKNRYPHIYTDKTDILFYFLEKSVSICKGEIGMIISRSFLEADKAFKLREWLSSNSRVREILDFRTAEVFKGVGINTAIINLTKSKSVKHASFKKWREISLPAGYRASTLRNNNLLECISISHDKLDGTIWNFGDTKVEEILAKLDSAGVPLSSISKVGQGMQTGSNKAFEIDEDLYQLMKSKFPKMVFPRMSNSGIKPFQLQPAKKYLLYPEDVGSFEELPGEFKNLLSLSREELEDRAAFKRGNCEWWRYTWPLHKELFHLPKVVSPYMATTSTFAVDTNNEAMYLTDTTIIYITNPDIPIHALCALLNSDILDFRFHYLTKLKGGGVKEFFAKQVERQPIPFNSTNREFTLELDKLGLAMITARDELSSTQIEKEKQLLNSEIIKLKDEINECVVKLFNISSEELVFMQETKATWS</sequence>
<proteinExistence type="predicted"/>
<evidence type="ECO:0000259" key="10">
    <source>
        <dbReference type="Pfam" id="PF12950"/>
    </source>
</evidence>
<evidence type="ECO:0000256" key="2">
    <source>
        <dbReference type="ARBA" id="ARBA00022603"/>
    </source>
</evidence>
<keyword evidence="4" id="KW-0949">S-adenosyl-L-methionine</keyword>
<feature type="domain" description="Type II methyltransferase M.TaqI-like" evidence="9">
    <location>
        <begin position="460"/>
        <end position="642"/>
    </location>
</feature>
<evidence type="ECO:0000256" key="4">
    <source>
        <dbReference type="ARBA" id="ARBA00022691"/>
    </source>
</evidence>
<protein>
    <recommendedName>
        <fullName evidence="1">site-specific DNA-methyltransferase (adenine-specific)</fullName>
        <ecNumber evidence="1">2.1.1.72</ecNumber>
    </recommendedName>
</protein>
<dbReference type="GO" id="GO:0009035">
    <property type="term" value="F:type I site-specific deoxyribonuclease activity"/>
    <property type="evidence" value="ECO:0007669"/>
    <property type="project" value="UniProtKB-EC"/>
</dbReference>
<dbReference type="InterPro" id="IPR007409">
    <property type="entry name" value="Restrct_endonuc_type1_HsdR_N"/>
</dbReference>
<name>A0A6J6UV26_9ZZZZ</name>
<dbReference type="Gene3D" id="3.90.1570.30">
    <property type="match status" value="1"/>
</dbReference>
<evidence type="ECO:0000256" key="5">
    <source>
        <dbReference type="ARBA" id="ARBA00022747"/>
    </source>
</evidence>
<dbReference type="GO" id="GO:0003677">
    <property type="term" value="F:DNA binding"/>
    <property type="evidence" value="ECO:0007669"/>
    <property type="project" value="UniProtKB-KW"/>
</dbReference>
<evidence type="ECO:0000259" key="9">
    <source>
        <dbReference type="Pfam" id="PF07669"/>
    </source>
</evidence>
<evidence type="ECO:0000256" key="3">
    <source>
        <dbReference type="ARBA" id="ARBA00022679"/>
    </source>
</evidence>
<dbReference type="Pfam" id="PF12950">
    <property type="entry name" value="TaqI_C"/>
    <property type="match status" value="1"/>
</dbReference>
<dbReference type="InterPro" id="IPR050953">
    <property type="entry name" value="N4_N6_ade-DNA_methylase"/>
</dbReference>
<dbReference type="SUPFAM" id="SSF53335">
    <property type="entry name" value="S-adenosyl-L-methionine-dependent methyltransferases"/>
    <property type="match status" value="1"/>
</dbReference>
<dbReference type="EMBL" id="CAFBQY010000019">
    <property type="protein sequence ID" value="CAB5076037.1"/>
    <property type="molecule type" value="Genomic_DNA"/>
</dbReference>
<dbReference type="GO" id="GO:0032259">
    <property type="term" value="P:methylation"/>
    <property type="evidence" value="ECO:0007669"/>
    <property type="project" value="UniProtKB-KW"/>
</dbReference>
<dbReference type="GO" id="GO:0009307">
    <property type="term" value="P:DNA restriction-modification system"/>
    <property type="evidence" value="ECO:0007669"/>
    <property type="project" value="UniProtKB-KW"/>
</dbReference>
<evidence type="ECO:0000313" key="12">
    <source>
        <dbReference type="EMBL" id="CAB5076037.1"/>
    </source>
</evidence>
<dbReference type="GO" id="GO:0009007">
    <property type="term" value="F:site-specific DNA-methyltransferase (adenine-specific) activity"/>
    <property type="evidence" value="ECO:0007669"/>
    <property type="project" value="UniProtKB-EC"/>
</dbReference>
<feature type="domain" description="Restriction endonuclease type I HsdR N-terminal" evidence="8">
    <location>
        <begin position="68"/>
        <end position="139"/>
    </location>
</feature>